<feature type="compositionally biased region" description="Basic and acidic residues" evidence="2">
    <location>
        <begin position="20"/>
        <end position="31"/>
    </location>
</feature>
<evidence type="ECO:0000256" key="2">
    <source>
        <dbReference type="SAM" id="MobiDB-lite"/>
    </source>
</evidence>
<dbReference type="Proteomes" id="UP000735302">
    <property type="component" value="Unassembled WGS sequence"/>
</dbReference>
<keyword evidence="4" id="KW-1185">Reference proteome</keyword>
<dbReference type="EMBL" id="BLXT01000921">
    <property type="protein sequence ID" value="GFN81346.1"/>
    <property type="molecule type" value="Genomic_DNA"/>
</dbReference>
<protein>
    <submittedName>
        <fullName evidence="3">PiggyBac transposable element-derived protein 4-like</fullName>
    </submittedName>
</protein>
<evidence type="ECO:0000313" key="3">
    <source>
        <dbReference type="EMBL" id="GFN81346.1"/>
    </source>
</evidence>
<keyword evidence="1" id="KW-0540">Nuclease</keyword>
<dbReference type="InterPro" id="IPR022894">
    <property type="entry name" value="Oligoribonuclease"/>
</dbReference>
<dbReference type="AlphaFoldDB" id="A0AAV3YEQ5"/>
<dbReference type="PANTHER" id="PTHR11046">
    <property type="entry name" value="OLIGORIBONUCLEASE, MITOCHONDRIAL"/>
    <property type="match status" value="1"/>
</dbReference>
<evidence type="ECO:0000313" key="4">
    <source>
        <dbReference type="Proteomes" id="UP000735302"/>
    </source>
</evidence>
<keyword evidence="1" id="KW-0378">Hydrolase</keyword>
<reference evidence="3 4" key="1">
    <citation type="journal article" date="2021" name="Elife">
        <title>Chloroplast acquisition without the gene transfer in kleptoplastic sea slugs, Plakobranchus ocellatus.</title>
        <authorList>
            <person name="Maeda T."/>
            <person name="Takahashi S."/>
            <person name="Yoshida T."/>
            <person name="Shimamura S."/>
            <person name="Takaki Y."/>
            <person name="Nagai Y."/>
            <person name="Toyoda A."/>
            <person name="Suzuki Y."/>
            <person name="Arimoto A."/>
            <person name="Ishii H."/>
            <person name="Satoh N."/>
            <person name="Nishiyama T."/>
            <person name="Hasebe M."/>
            <person name="Maruyama T."/>
            <person name="Minagawa J."/>
            <person name="Obokata J."/>
            <person name="Shigenobu S."/>
        </authorList>
    </citation>
    <scope>NUCLEOTIDE SEQUENCE [LARGE SCALE GENOMIC DNA]</scope>
</reference>
<evidence type="ECO:0000256" key="1">
    <source>
        <dbReference type="ARBA" id="ARBA00022722"/>
    </source>
</evidence>
<dbReference type="PANTHER" id="PTHR11046:SF25">
    <property type="match status" value="1"/>
</dbReference>
<comment type="caution">
    <text evidence="3">The sequence shown here is derived from an EMBL/GenBank/DDBJ whole genome shotgun (WGS) entry which is preliminary data.</text>
</comment>
<proteinExistence type="predicted"/>
<accession>A0AAV3YEQ5</accession>
<gene>
    <name evidence="3" type="ORF">PoB_000785200</name>
</gene>
<organism evidence="3 4">
    <name type="scientific">Plakobranchus ocellatus</name>
    <dbReference type="NCBI Taxonomy" id="259542"/>
    <lineage>
        <taxon>Eukaryota</taxon>
        <taxon>Metazoa</taxon>
        <taxon>Spiralia</taxon>
        <taxon>Lophotrochozoa</taxon>
        <taxon>Mollusca</taxon>
        <taxon>Gastropoda</taxon>
        <taxon>Heterobranchia</taxon>
        <taxon>Euthyneura</taxon>
        <taxon>Panpulmonata</taxon>
        <taxon>Sacoglossa</taxon>
        <taxon>Placobranchoidea</taxon>
        <taxon>Plakobranchidae</taxon>
        <taxon>Plakobranchus</taxon>
    </lineage>
</organism>
<name>A0AAV3YEQ5_9GAST</name>
<dbReference type="GO" id="GO:0000175">
    <property type="term" value="F:3'-5'-RNA exonuclease activity"/>
    <property type="evidence" value="ECO:0007669"/>
    <property type="project" value="InterPro"/>
</dbReference>
<sequence>MKKRKQEWNSSESTVPGVGRKAEKTVAEMGKKGAKKKPTNALSAAAEQGISIVEKEWIEDGNQLGRNANPAYISFEKNAESAATRTITMASDCLGPRGDEKSGARKEWLTFCSLKDIQSKFSSYRSNRFNNLFQNATAVPHHRQHVPIFLNEYVSHSNLKLKSIFEDMSDKRVISNIAALAFDEQLKEILGVS</sequence>
<feature type="region of interest" description="Disordered" evidence="2">
    <location>
        <begin position="1"/>
        <end position="44"/>
    </location>
</feature>